<comment type="subcellular location">
    <subcellularLocation>
        <location evidence="1">Nucleus</location>
    </subcellularLocation>
</comment>
<dbReference type="OrthoDB" id="5229455at2759"/>
<dbReference type="GO" id="GO:0005634">
    <property type="term" value="C:nucleus"/>
    <property type="evidence" value="ECO:0007669"/>
    <property type="project" value="UniProtKB-SubCell"/>
</dbReference>
<gene>
    <name evidence="3" type="ORF">Micbo1qcDRAFT_162021</name>
</gene>
<reference evidence="4" key="1">
    <citation type="submission" date="2016-02" db="EMBL/GenBank/DDBJ databases">
        <title>Draft genome sequence of Microdochium bolleyi, a fungal endophyte of beachgrass.</title>
        <authorList>
            <consortium name="DOE Joint Genome Institute"/>
            <person name="David A.S."/>
            <person name="May G."/>
            <person name="Haridas S."/>
            <person name="Lim J."/>
            <person name="Wang M."/>
            <person name="Labutti K."/>
            <person name="Lipzen A."/>
            <person name="Barry K."/>
            <person name="Grigoriev I.V."/>
        </authorList>
    </citation>
    <scope>NUCLEOTIDE SEQUENCE [LARGE SCALE GENOMIC DNA]</scope>
    <source>
        <strain evidence="4">J235TASD1</strain>
    </source>
</reference>
<proteinExistence type="predicted"/>
<dbReference type="InParanoid" id="A0A136J3Z4"/>
<dbReference type="PANTHER" id="PTHR37534">
    <property type="entry name" value="TRANSCRIPTIONAL ACTIVATOR PROTEIN UGA3"/>
    <property type="match status" value="1"/>
</dbReference>
<protein>
    <submittedName>
        <fullName evidence="3">Fungal-specific transcription factor domain-domain-containing protein</fullName>
    </submittedName>
</protein>
<name>A0A136J3Z4_9PEZI</name>
<dbReference type="AlphaFoldDB" id="A0A136J3Z4"/>
<dbReference type="GO" id="GO:0003700">
    <property type="term" value="F:DNA-binding transcription factor activity"/>
    <property type="evidence" value="ECO:0007669"/>
    <property type="project" value="TreeGrafter"/>
</dbReference>
<evidence type="ECO:0000256" key="2">
    <source>
        <dbReference type="ARBA" id="ARBA00023242"/>
    </source>
</evidence>
<dbReference type="Proteomes" id="UP000070501">
    <property type="component" value="Unassembled WGS sequence"/>
</dbReference>
<dbReference type="Pfam" id="PF11951">
    <property type="entry name" value="Fungal_trans_2"/>
    <property type="match status" value="1"/>
</dbReference>
<sequence>MIAGASPSLPPLSLNAIMAGSPSQARIHEGSTSPSNARLAPLHSQLHQTYYGLDRGFVDRDIGRNDDQNAISGQSPLLQRDALDTPSELDHNSPLEFGFGMQQNSPSNETNNYYAAPVPIYISRELEPLPQRLLDNPMNLLYFHHFLTHTARVLVPFDDKHANPFRMILPQIAVKNDSLLALLLAYSACHRARILNQPEPTLRISLWLEDVFPELRKALEDKDKNFSNANLATAIMITSLEIISPTVFGYNISWQKHLSLARELITSRPTGLHGGTTNNFRDDQVSSFLWSWAAFLDVLGSLSGGRGNNTTSSSMHQTQWIFEYELDDIVDGYDEIDCVMGFTTRCIYLLAKIASLASRCDAERIDDDTHEIRPDWHPSEDVVRQAEELRQGLLNSLGCPPVPCKHIHNHGDVEKWDRRSLTATNEATHWAAMVHLYRRVLGRTAEDDADVAYALRRIFACLDLIEVGSAAESGLLLPMFTAGCEARTEADRSQILERFLVTEKVGIAKVHSARRLMQEVWRTRKPWETLVSTEFLG</sequence>
<dbReference type="InterPro" id="IPR021858">
    <property type="entry name" value="Fun_TF"/>
</dbReference>
<keyword evidence="2" id="KW-0539">Nucleus</keyword>
<evidence type="ECO:0000313" key="3">
    <source>
        <dbReference type="EMBL" id="KXJ91958.1"/>
    </source>
</evidence>
<evidence type="ECO:0000313" key="4">
    <source>
        <dbReference type="Proteomes" id="UP000070501"/>
    </source>
</evidence>
<dbReference type="EMBL" id="KQ964249">
    <property type="protein sequence ID" value="KXJ91958.1"/>
    <property type="molecule type" value="Genomic_DNA"/>
</dbReference>
<dbReference type="PANTHER" id="PTHR37534:SF43">
    <property type="entry name" value="FINGER DOMAIN PROTEIN, PUTATIVE (AFU_ORTHOLOGUE AFUA_1G01850)-RELATED"/>
    <property type="match status" value="1"/>
</dbReference>
<dbReference type="GO" id="GO:0000976">
    <property type="term" value="F:transcription cis-regulatory region binding"/>
    <property type="evidence" value="ECO:0007669"/>
    <property type="project" value="TreeGrafter"/>
</dbReference>
<organism evidence="3 4">
    <name type="scientific">Microdochium bolleyi</name>
    <dbReference type="NCBI Taxonomy" id="196109"/>
    <lineage>
        <taxon>Eukaryota</taxon>
        <taxon>Fungi</taxon>
        <taxon>Dikarya</taxon>
        <taxon>Ascomycota</taxon>
        <taxon>Pezizomycotina</taxon>
        <taxon>Sordariomycetes</taxon>
        <taxon>Xylariomycetidae</taxon>
        <taxon>Xylariales</taxon>
        <taxon>Microdochiaceae</taxon>
        <taxon>Microdochium</taxon>
    </lineage>
</organism>
<dbReference type="GO" id="GO:0045944">
    <property type="term" value="P:positive regulation of transcription by RNA polymerase II"/>
    <property type="evidence" value="ECO:0007669"/>
    <property type="project" value="TreeGrafter"/>
</dbReference>
<keyword evidence="4" id="KW-1185">Reference proteome</keyword>
<accession>A0A136J3Z4</accession>
<evidence type="ECO:0000256" key="1">
    <source>
        <dbReference type="ARBA" id="ARBA00004123"/>
    </source>
</evidence>
<dbReference type="STRING" id="196109.A0A136J3Z4"/>